<evidence type="ECO:0008006" key="4">
    <source>
        <dbReference type="Google" id="ProtNLM"/>
    </source>
</evidence>
<sequence>MHRDKRIKTVTDYLLSIWLDPSTTLTLLKSIYNWHLGFNLQYKQQKQICVRCMFNESLFIKNDFKPKKAKVQQCADHGIHQLTSFPYTPLGIIERFNKTIKQKTAQYLSVKIAGVIYHRKYYHWQLQRLPISKLLNYLTQDNIIDHIGFPNFNSLNEQVRQQTGKVSLPAVKKMLADEVQFQVVLDENPVMKQQAYNKYLIANVKANHITRQQQSKQRHKVVKTSLITSTLAFADSYAFLCFLNGPMLYGIQSGT</sequence>
<dbReference type="SUPFAM" id="SSF53098">
    <property type="entry name" value="Ribonuclease H-like"/>
    <property type="match status" value="1"/>
</dbReference>
<dbReference type="EMBL" id="MDYQ01000086">
    <property type="protein sequence ID" value="PRP83237.1"/>
    <property type="molecule type" value="Genomic_DNA"/>
</dbReference>
<dbReference type="InParanoid" id="A0A2P6NH09"/>
<accession>A0A2P6NH09</accession>
<dbReference type="InterPro" id="IPR036397">
    <property type="entry name" value="RNaseH_sf"/>
</dbReference>
<dbReference type="GO" id="GO:0003676">
    <property type="term" value="F:nucleic acid binding"/>
    <property type="evidence" value="ECO:0007669"/>
    <property type="project" value="InterPro"/>
</dbReference>
<keyword evidence="1" id="KW-0812">Transmembrane</keyword>
<proteinExistence type="predicted"/>
<keyword evidence="3" id="KW-1185">Reference proteome</keyword>
<dbReference type="AlphaFoldDB" id="A0A2P6NH09"/>
<protein>
    <recommendedName>
        <fullName evidence="4">Integrase catalytic domain-containing protein</fullName>
    </recommendedName>
</protein>
<keyword evidence="1" id="KW-0472">Membrane</keyword>
<keyword evidence="1" id="KW-1133">Transmembrane helix</keyword>
<dbReference type="Proteomes" id="UP000241769">
    <property type="component" value="Unassembled WGS sequence"/>
</dbReference>
<dbReference type="InterPro" id="IPR012337">
    <property type="entry name" value="RNaseH-like_sf"/>
</dbReference>
<evidence type="ECO:0000256" key="1">
    <source>
        <dbReference type="SAM" id="Phobius"/>
    </source>
</evidence>
<feature type="transmembrane region" description="Helical" evidence="1">
    <location>
        <begin position="226"/>
        <end position="249"/>
    </location>
</feature>
<name>A0A2P6NH09_9EUKA</name>
<evidence type="ECO:0000313" key="3">
    <source>
        <dbReference type="Proteomes" id="UP000241769"/>
    </source>
</evidence>
<dbReference type="OrthoDB" id="16365at2759"/>
<dbReference type="Gene3D" id="3.30.420.10">
    <property type="entry name" value="Ribonuclease H-like superfamily/Ribonuclease H"/>
    <property type="match status" value="1"/>
</dbReference>
<gene>
    <name evidence="2" type="ORF">PROFUN_09449</name>
</gene>
<organism evidence="2 3">
    <name type="scientific">Planoprotostelium fungivorum</name>
    <dbReference type="NCBI Taxonomy" id="1890364"/>
    <lineage>
        <taxon>Eukaryota</taxon>
        <taxon>Amoebozoa</taxon>
        <taxon>Evosea</taxon>
        <taxon>Variosea</taxon>
        <taxon>Cavosteliida</taxon>
        <taxon>Cavosteliaceae</taxon>
        <taxon>Planoprotostelium</taxon>
    </lineage>
</organism>
<reference evidence="2 3" key="1">
    <citation type="journal article" date="2018" name="Genome Biol. Evol.">
        <title>Multiple Roots of Fruiting Body Formation in Amoebozoa.</title>
        <authorList>
            <person name="Hillmann F."/>
            <person name="Forbes G."/>
            <person name="Novohradska S."/>
            <person name="Ferling I."/>
            <person name="Riege K."/>
            <person name="Groth M."/>
            <person name="Westermann M."/>
            <person name="Marz M."/>
            <person name="Spaller T."/>
            <person name="Winckler T."/>
            <person name="Schaap P."/>
            <person name="Glockner G."/>
        </authorList>
    </citation>
    <scope>NUCLEOTIDE SEQUENCE [LARGE SCALE GENOMIC DNA]</scope>
    <source>
        <strain evidence="2 3">Jena</strain>
    </source>
</reference>
<comment type="caution">
    <text evidence="2">The sequence shown here is derived from an EMBL/GenBank/DDBJ whole genome shotgun (WGS) entry which is preliminary data.</text>
</comment>
<evidence type="ECO:0000313" key="2">
    <source>
        <dbReference type="EMBL" id="PRP83237.1"/>
    </source>
</evidence>